<comment type="caution">
    <text evidence="1">The sequence shown here is derived from an EMBL/GenBank/DDBJ whole genome shotgun (WGS) entry which is preliminary data.</text>
</comment>
<reference evidence="1" key="1">
    <citation type="submission" date="2020-11" db="EMBL/GenBank/DDBJ databases">
        <authorList>
            <consortium name="DOE Joint Genome Institute"/>
            <person name="Ahrendt S."/>
            <person name="Riley R."/>
            <person name="Andreopoulos W."/>
            <person name="Labutti K."/>
            <person name="Pangilinan J."/>
            <person name="Ruiz-Duenas F.J."/>
            <person name="Barrasa J.M."/>
            <person name="Sanchez-Garcia M."/>
            <person name="Camarero S."/>
            <person name="Miyauchi S."/>
            <person name="Serrano A."/>
            <person name="Linde D."/>
            <person name="Babiker R."/>
            <person name="Drula E."/>
            <person name="Ayuso-Fernandez I."/>
            <person name="Pacheco R."/>
            <person name="Padilla G."/>
            <person name="Ferreira P."/>
            <person name="Barriuso J."/>
            <person name="Kellner H."/>
            <person name="Castanera R."/>
            <person name="Alfaro M."/>
            <person name="Ramirez L."/>
            <person name="Pisabarro A.G."/>
            <person name="Kuo A."/>
            <person name="Tritt A."/>
            <person name="Lipzen A."/>
            <person name="He G."/>
            <person name="Yan M."/>
            <person name="Ng V."/>
            <person name="Cullen D."/>
            <person name="Martin F."/>
            <person name="Rosso M.-N."/>
            <person name="Henrissat B."/>
            <person name="Hibbett D."/>
            <person name="Martinez A.T."/>
            <person name="Grigoriev I.V."/>
        </authorList>
    </citation>
    <scope>NUCLEOTIDE SEQUENCE</scope>
    <source>
        <strain evidence="1">MF-IS2</strain>
    </source>
</reference>
<proteinExistence type="predicted"/>
<accession>A0A9P6C2J3</accession>
<protein>
    <submittedName>
        <fullName evidence="1">Uncharacterized protein</fullName>
    </submittedName>
</protein>
<name>A0A9P6C2J3_9AGAR</name>
<dbReference type="AlphaFoldDB" id="A0A9P6C2J3"/>
<organism evidence="1 2">
    <name type="scientific">Macrolepiota fuliginosa MF-IS2</name>
    <dbReference type="NCBI Taxonomy" id="1400762"/>
    <lineage>
        <taxon>Eukaryota</taxon>
        <taxon>Fungi</taxon>
        <taxon>Dikarya</taxon>
        <taxon>Basidiomycota</taxon>
        <taxon>Agaricomycotina</taxon>
        <taxon>Agaricomycetes</taxon>
        <taxon>Agaricomycetidae</taxon>
        <taxon>Agaricales</taxon>
        <taxon>Agaricineae</taxon>
        <taxon>Agaricaceae</taxon>
        <taxon>Macrolepiota</taxon>
    </lineage>
</organism>
<evidence type="ECO:0000313" key="2">
    <source>
        <dbReference type="Proteomes" id="UP000807342"/>
    </source>
</evidence>
<dbReference type="EMBL" id="MU151144">
    <property type="protein sequence ID" value="KAF9448972.1"/>
    <property type="molecule type" value="Genomic_DNA"/>
</dbReference>
<evidence type="ECO:0000313" key="1">
    <source>
        <dbReference type="EMBL" id="KAF9448972.1"/>
    </source>
</evidence>
<gene>
    <name evidence="1" type="ORF">P691DRAFT_813300</name>
</gene>
<keyword evidence="2" id="KW-1185">Reference proteome</keyword>
<sequence length="187" mass="20807">MFRVTKECKHSPSVTHLRFFTRMIAETGLFRPPITLAYLLAWFGGSGYAADIAATLVSFSLSSVNVELIALHALKNAPLARIASNWFIIRVASNKAEAEKVSISKKISTLRFHEPYIRMEGTNRGMTVSAGMAFKSLCSHLYLTEMHGRTNTHSRCVRFDFNGDSTINFCGCDGLPRELGLYFSACK</sequence>
<dbReference type="Proteomes" id="UP000807342">
    <property type="component" value="Unassembled WGS sequence"/>
</dbReference>